<accession>A0A238VW88</accession>
<evidence type="ECO:0000313" key="3">
    <source>
        <dbReference type="EMBL" id="SNR38585.1"/>
    </source>
</evidence>
<reference evidence="3 4" key="1">
    <citation type="submission" date="2017-06" db="EMBL/GenBank/DDBJ databases">
        <authorList>
            <person name="Kim H.J."/>
            <person name="Triplett B.A."/>
        </authorList>
    </citation>
    <scope>NUCLEOTIDE SEQUENCE [LARGE SCALE GENOMIC DNA]</scope>
    <source>
        <strain evidence="3 4">DSM 29150</strain>
    </source>
</reference>
<name>A0A238VW88_9FLAO</name>
<evidence type="ECO:0000313" key="4">
    <source>
        <dbReference type="Proteomes" id="UP000198384"/>
    </source>
</evidence>
<feature type="signal peptide" evidence="1">
    <location>
        <begin position="1"/>
        <end position="19"/>
    </location>
</feature>
<dbReference type="InterPro" id="IPR005135">
    <property type="entry name" value="Endo/exonuclease/phosphatase"/>
</dbReference>
<dbReference type="RefSeq" id="WP_089380384.1">
    <property type="nucleotide sequence ID" value="NZ_FZNT01000002.1"/>
</dbReference>
<keyword evidence="4" id="KW-1185">Reference proteome</keyword>
<keyword evidence="1" id="KW-0732">Signal</keyword>
<dbReference type="Gene3D" id="3.60.10.10">
    <property type="entry name" value="Endonuclease/exonuclease/phosphatase"/>
    <property type="match status" value="1"/>
</dbReference>
<gene>
    <name evidence="3" type="ORF">SAMN06265371_102176</name>
</gene>
<dbReference type="InterPro" id="IPR036691">
    <property type="entry name" value="Endo/exonu/phosph_ase_sf"/>
</dbReference>
<dbReference type="Proteomes" id="UP000198384">
    <property type="component" value="Unassembled WGS sequence"/>
</dbReference>
<dbReference type="EMBL" id="FZNT01000002">
    <property type="protein sequence ID" value="SNR38585.1"/>
    <property type="molecule type" value="Genomic_DNA"/>
</dbReference>
<dbReference type="PANTHER" id="PTHR42834:SF1">
    <property type="entry name" value="ENDONUCLEASE_EXONUCLEASE_PHOSPHATASE FAMILY PROTEIN (AFU_ORTHOLOGUE AFUA_3G09210)"/>
    <property type="match status" value="1"/>
</dbReference>
<feature type="chain" id="PRO_5013325803" description="Endonuclease/exonuclease/phosphatase domain-containing protein" evidence="1">
    <location>
        <begin position="20"/>
        <end position="348"/>
    </location>
</feature>
<dbReference type="PANTHER" id="PTHR42834">
    <property type="entry name" value="ENDONUCLEASE/EXONUCLEASE/PHOSPHATASE FAMILY PROTEIN (AFU_ORTHOLOGUE AFUA_3G09210)"/>
    <property type="match status" value="1"/>
</dbReference>
<dbReference type="Pfam" id="PF19580">
    <property type="entry name" value="Exo_endo_phos_3"/>
    <property type="match status" value="1"/>
</dbReference>
<dbReference type="GO" id="GO:0003824">
    <property type="term" value="F:catalytic activity"/>
    <property type="evidence" value="ECO:0007669"/>
    <property type="project" value="InterPro"/>
</dbReference>
<proteinExistence type="predicted"/>
<dbReference type="OrthoDB" id="9802724at2"/>
<organism evidence="3 4">
    <name type="scientific">Lutibacter agarilyticus</name>
    <dbReference type="NCBI Taxonomy" id="1109740"/>
    <lineage>
        <taxon>Bacteria</taxon>
        <taxon>Pseudomonadati</taxon>
        <taxon>Bacteroidota</taxon>
        <taxon>Flavobacteriia</taxon>
        <taxon>Flavobacteriales</taxon>
        <taxon>Flavobacteriaceae</taxon>
        <taxon>Lutibacter</taxon>
    </lineage>
</organism>
<evidence type="ECO:0000259" key="2">
    <source>
        <dbReference type="Pfam" id="PF19580"/>
    </source>
</evidence>
<sequence>MKRFSFLLLLLLITSNAIFSQKQYEIRTVAFYNLENLFDTENDTLINDEASPIMEIKEGREAIYEKKLKNMAKVISEIGIAESNNSPVILGVAEVENRKILEDLIQTDALKNRNYEIIHYDSPDLRGIDVGFLYQPAYFKPTHSETFELRLWDEDGRRIYTRDQLLVSGYLDDELVHIIVNHWPSRRGGEEKSRNKREKAAYLNTEIIAKVRENDPDAKIIIMGDLNDDPTNSSLKTVLKTKSKKAEVKEDDIYNPTEDMFRRGQNTLVYRDNINFFDQIMFTSPLLETKRDYSSYKMYKVIVFNPQYLTTQSGKYKGYPHRSFAGPNFIDGYSDHYPVYMYLIRENK</sequence>
<dbReference type="SUPFAM" id="SSF56219">
    <property type="entry name" value="DNase I-like"/>
    <property type="match status" value="1"/>
</dbReference>
<protein>
    <recommendedName>
        <fullName evidence="2">Endonuclease/exonuclease/phosphatase domain-containing protein</fullName>
    </recommendedName>
</protein>
<evidence type="ECO:0000256" key="1">
    <source>
        <dbReference type="SAM" id="SignalP"/>
    </source>
</evidence>
<dbReference type="AlphaFoldDB" id="A0A238VW88"/>
<feature type="domain" description="Endonuclease/exonuclease/phosphatase" evidence="2">
    <location>
        <begin position="28"/>
        <end position="344"/>
    </location>
</feature>